<dbReference type="AlphaFoldDB" id="A0A1X0SC96"/>
<feature type="region of interest" description="Disordered" evidence="1">
    <location>
        <begin position="60"/>
        <end position="116"/>
    </location>
</feature>
<evidence type="ECO:0000256" key="1">
    <source>
        <dbReference type="SAM" id="MobiDB-lite"/>
    </source>
</evidence>
<keyword evidence="2" id="KW-0472">Membrane</keyword>
<organism evidence="3 4">
    <name type="scientific">Rhizopus microsporus</name>
    <dbReference type="NCBI Taxonomy" id="58291"/>
    <lineage>
        <taxon>Eukaryota</taxon>
        <taxon>Fungi</taxon>
        <taxon>Fungi incertae sedis</taxon>
        <taxon>Mucoromycota</taxon>
        <taxon>Mucoromycotina</taxon>
        <taxon>Mucoromycetes</taxon>
        <taxon>Mucorales</taxon>
        <taxon>Mucorineae</taxon>
        <taxon>Rhizopodaceae</taxon>
        <taxon>Rhizopus</taxon>
    </lineage>
</organism>
<feature type="compositionally biased region" description="Pro residues" evidence="1">
    <location>
        <begin position="60"/>
        <end position="77"/>
    </location>
</feature>
<protein>
    <submittedName>
        <fullName evidence="3">Uncharacterized protein</fullName>
    </submittedName>
</protein>
<evidence type="ECO:0000313" key="4">
    <source>
        <dbReference type="Proteomes" id="UP000242381"/>
    </source>
</evidence>
<reference evidence="3 4" key="1">
    <citation type="journal article" date="2016" name="Proc. Natl. Acad. Sci. U.S.A.">
        <title>Lipid metabolic changes in an early divergent fungus govern the establishment of a mutualistic symbiosis with endobacteria.</title>
        <authorList>
            <person name="Lastovetsky O.A."/>
            <person name="Gaspar M.L."/>
            <person name="Mondo S.J."/>
            <person name="LaButti K.M."/>
            <person name="Sandor L."/>
            <person name="Grigoriev I.V."/>
            <person name="Henry S.A."/>
            <person name="Pawlowska T.E."/>
        </authorList>
    </citation>
    <scope>NUCLEOTIDE SEQUENCE [LARGE SCALE GENOMIC DNA]</scope>
    <source>
        <strain evidence="3 4">ATCC 11559</strain>
    </source>
</reference>
<accession>A0A1X0SC96</accession>
<feature type="transmembrane region" description="Helical" evidence="2">
    <location>
        <begin position="27"/>
        <end position="53"/>
    </location>
</feature>
<sequence>MTTVSTWICFSTEEGQYFTQKREDTTFLWFLYFFTQVQILTICGSLAAIGFAAPSPQMPSMPRPLVPGSMPKPPSGMPMPGDDPAQPQDLDLAADSNADSPALPSGGPNPQDTDLGFPSDDLNLQYYFLFMYKRMFAYFSETIVVRLNKIRLKYPLLYKKGSLSDDPSLQAFDPNENVGSTED</sequence>
<evidence type="ECO:0000313" key="3">
    <source>
        <dbReference type="EMBL" id="ORE21839.1"/>
    </source>
</evidence>
<name>A0A1X0SC96_RHIZD</name>
<dbReference type="Proteomes" id="UP000242381">
    <property type="component" value="Unassembled WGS sequence"/>
</dbReference>
<feature type="compositionally biased region" description="Low complexity" evidence="1">
    <location>
        <begin position="78"/>
        <end position="105"/>
    </location>
</feature>
<proteinExistence type="predicted"/>
<keyword evidence="2" id="KW-0812">Transmembrane</keyword>
<keyword evidence="2" id="KW-1133">Transmembrane helix</keyword>
<dbReference type="EMBL" id="KV921273">
    <property type="protein sequence ID" value="ORE21839.1"/>
    <property type="molecule type" value="Genomic_DNA"/>
</dbReference>
<gene>
    <name evidence="3" type="ORF">BCV71DRAFT_253311</name>
</gene>
<evidence type="ECO:0000256" key="2">
    <source>
        <dbReference type="SAM" id="Phobius"/>
    </source>
</evidence>